<gene>
    <name evidence="2" type="ORF">TCAL_07097</name>
</gene>
<organism evidence="2 3">
    <name type="scientific">Tigriopus californicus</name>
    <name type="common">Marine copepod</name>
    <dbReference type="NCBI Taxonomy" id="6832"/>
    <lineage>
        <taxon>Eukaryota</taxon>
        <taxon>Metazoa</taxon>
        <taxon>Ecdysozoa</taxon>
        <taxon>Arthropoda</taxon>
        <taxon>Crustacea</taxon>
        <taxon>Multicrustacea</taxon>
        <taxon>Hexanauplia</taxon>
        <taxon>Copepoda</taxon>
        <taxon>Harpacticoida</taxon>
        <taxon>Harpacticidae</taxon>
        <taxon>Tigriopus</taxon>
    </lineage>
</organism>
<dbReference type="EMBL" id="VCGU01000005">
    <property type="protein sequence ID" value="TRY74901.1"/>
    <property type="molecule type" value="Genomic_DNA"/>
</dbReference>
<evidence type="ECO:0000313" key="2">
    <source>
        <dbReference type="EMBL" id="TRY74901.1"/>
    </source>
</evidence>
<keyword evidence="1" id="KW-0732">Signal</keyword>
<dbReference type="Proteomes" id="UP000318571">
    <property type="component" value="Chromosome 2"/>
</dbReference>
<proteinExistence type="predicted"/>
<keyword evidence="3" id="KW-1185">Reference proteome</keyword>
<sequence length="170" mass="18731">MKWFLILSWGVIAGSATFCTYLERLPITSAFVPPDCTARCNQICVNNPGYYFCTGRHVFTDTSTRKLEESRTGMFAYCICTRSEVTRSPGAICGPTRGNEHDCPNPPTDLDAVSVPPAGQWIDGHNTFIDGHQGKIAARIKEDLALGLLPTDVNRCDDTLMSQTRNRLNG</sequence>
<accession>A0A553PB39</accession>
<reference evidence="2 3" key="1">
    <citation type="journal article" date="2018" name="Nat. Ecol. Evol.">
        <title>Genomic signatures of mitonuclear coevolution across populations of Tigriopus californicus.</title>
        <authorList>
            <person name="Barreto F.S."/>
            <person name="Watson E.T."/>
            <person name="Lima T.G."/>
            <person name="Willett C.S."/>
            <person name="Edmands S."/>
            <person name="Li W."/>
            <person name="Burton R.S."/>
        </authorList>
    </citation>
    <scope>NUCLEOTIDE SEQUENCE [LARGE SCALE GENOMIC DNA]</scope>
    <source>
        <strain evidence="2 3">San Diego</strain>
    </source>
</reference>
<evidence type="ECO:0000313" key="3">
    <source>
        <dbReference type="Proteomes" id="UP000318571"/>
    </source>
</evidence>
<dbReference type="AlphaFoldDB" id="A0A553PB39"/>
<evidence type="ECO:0000256" key="1">
    <source>
        <dbReference type="SAM" id="SignalP"/>
    </source>
</evidence>
<protein>
    <submittedName>
        <fullName evidence="2">Uncharacterized protein</fullName>
    </submittedName>
</protein>
<name>A0A553PB39_TIGCA</name>
<feature type="signal peptide" evidence="1">
    <location>
        <begin position="1"/>
        <end position="16"/>
    </location>
</feature>
<comment type="caution">
    <text evidence="2">The sequence shown here is derived from an EMBL/GenBank/DDBJ whole genome shotgun (WGS) entry which is preliminary data.</text>
</comment>
<feature type="chain" id="PRO_5022177573" evidence="1">
    <location>
        <begin position="17"/>
        <end position="170"/>
    </location>
</feature>